<keyword evidence="10" id="KW-0378">Hydrolase</keyword>
<gene>
    <name evidence="20" type="ORF">JIN84_03195</name>
</gene>
<dbReference type="Pfam" id="PF00912">
    <property type="entry name" value="Transgly"/>
    <property type="match status" value="1"/>
</dbReference>
<keyword evidence="21" id="KW-1185">Reference proteome</keyword>
<evidence type="ECO:0000256" key="3">
    <source>
        <dbReference type="ARBA" id="ARBA00007090"/>
    </source>
</evidence>
<dbReference type="PANTHER" id="PTHR32282">
    <property type="entry name" value="BINDING PROTEIN TRANSPEPTIDASE, PUTATIVE-RELATED"/>
    <property type="match status" value="1"/>
</dbReference>
<dbReference type="InterPro" id="IPR036950">
    <property type="entry name" value="PBP_transglycosylase"/>
</dbReference>
<comment type="pathway">
    <text evidence="2">Cell wall biogenesis; peptidoglycan biosynthesis.</text>
</comment>
<keyword evidence="11" id="KW-0133">Cell shape</keyword>
<dbReference type="InterPro" id="IPR023346">
    <property type="entry name" value="Lysozyme-like_dom_sf"/>
</dbReference>
<dbReference type="GO" id="GO:0008360">
    <property type="term" value="P:regulation of cell shape"/>
    <property type="evidence" value="ECO:0007669"/>
    <property type="project" value="UniProtKB-KW"/>
</dbReference>
<comment type="caution">
    <text evidence="20">The sequence shown here is derived from an EMBL/GenBank/DDBJ whole genome shotgun (WGS) entry which is preliminary data.</text>
</comment>
<feature type="domain" description="Penicillin-binding protein transpeptidase" evidence="18">
    <location>
        <begin position="343"/>
        <end position="596"/>
    </location>
</feature>
<dbReference type="Gene3D" id="1.10.3810.10">
    <property type="entry name" value="Biosynthetic peptidoglycan transglycosylase-like"/>
    <property type="match status" value="1"/>
</dbReference>
<evidence type="ECO:0000256" key="8">
    <source>
        <dbReference type="ARBA" id="ARBA00022676"/>
    </source>
</evidence>
<evidence type="ECO:0000256" key="2">
    <source>
        <dbReference type="ARBA" id="ARBA00004752"/>
    </source>
</evidence>
<keyword evidence="12" id="KW-0573">Peptidoglycan synthesis</keyword>
<keyword evidence="7" id="KW-0645">Protease</keyword>
<comment type="catalytic activity">
    <reaction evidence="16">
        <text>Preferential cleavage: (Ac)2-L-Lys-D-Ala-|-D-Ala. Also transpeptidation of peptidyl-alanyl moieties that are N-acyl substituents of D-alanine.</text>
        <dbReference type="EC" id="3.4.16.4"/>
    </reaction>
</comment>
<evidence type="ECO:0000256" key="11">
    <source>
        <dbReference type="ARBA" id="ARBA00022960"/>
    </source>
</evidence>
<dbReference type="InterPro" id="IPR012338">
    <property type="entry name" value="Beta-lactam/transpept-like"/>
</dbReference>
<comment type="similarity">
    <text evidence="4">In the N-terminal section; belongs to the glycosyltransferase 51 family.</text>
</comment>
<dbReference type="AlphaFoldDB" id="A0A934R0Q0"/>
<accession>A0A934R0Q0</accession>
<evidence type="ECO:0000259" key="18">
    <source>
        <dbReference type="Pfam" id="PF00905"/>
    </source>
</evidence>
<dbReference type="InterPro" id="IPR050396">
    <property type="entry name" value="Glycosyltr_51/Transpeptidase"/>
</dbReference>
<feature type="domain" description="Glycosyl transferase family 51" evidence="19">
    <location>
        <begin position="57"/>
        <end position="236"/>
    </location>
</feature>
<dbReference type="GO" id="GO:0005886">
    <property type="term" value="C:plasma membrane"/>
    <property type="evidence" value="ECO:0007669"/>
    <property type="project" value="UniProtKB-SubCell"/>
</dbReference>
<evidence type="ECO:0000256" key="10">
    <source>
        <dbReference type="ARBA" id="ARBA00022801"/>
    </source>
</evidence>
<dbReference type="RefSeq" id="WP_200349560.1">
    <property type="nucleotide sequence ID" value="NZ_BAABHZ010000010.1"/>
</dbReference>
<reference evidence="20" key="1">
    <citation type="submission" date="2021-01" db="EMBL/GenBank/DDBJ databases">
        <title>Modified the classification status of verrucomicrobia.</title>
        <authorList>
            <person name="Feng X."/>
        </authorList>
    </citation>
    <scope>NUCLEOTIDE SEQUENCE</scope>
    <source>
        <strain evidence="20">JCM 18052</strain>
    </source>
</reference>
<sequence length="789" mass="86771">MRKGFWLTLILLGIIGAVSGGIFAEAYTRDYRLRAGTYDLERINELEEPSIILDRNGKEIGRIFVQNRSVIPIEQVPEIFIKTLRAGEDSRFLTHHGVDYIGIVRAGILNAQGGNQGASTITQQLARNAYNLKEEAKQRKETTIQRKLVEAFLARRIEDRYTKEQILNFYLNRIYFGSGFYGIRSASLGYFGKEPMKLTTEECASLVTLIKNPNARSPLNNPEVNRTGRNYVLGRMREEGFISSSELARLRALPLRLNSQPLRRGTTHLYERIAEAVGLALGEDALASGKFKVHTTILAEAQNAAQQALLDSLEKAEAQPGYTHPKYRDYRKGSPKPAEYLQGAVLMIDHDTGEVLAHVGGRDYAQVPYDFIELGKRPLGTAFFPYIYAAGLSGGQTPASLVEDEPMDNRAVMVGGREGILGEWGMEVSSPVYEGKIPVRKALENSKIAATVRFAGATGLQRVVDTAVSFGLPLQKAELLPRLAVGFEEVSMKQAVRAMTTFPRGGQSGPEKLVYLDRVENSQGRVVYRRQRQPQPTRDVIDEATAWQVHSMMVGSLFRGSSKGVLDGMLEKNFSGAGKSGTTHDFADTWFIGYNKRVTCGVWTGFLGNDGAIYPGAFGRDLSMPVWQKTMNAAAPSFGGGQLTPPDSVVEVNVCTVSGERATQFCQQHEENVNTGMIQSRSTAVGEYFRRGTEKLPFCSIHSGGTSEGGAPDITALNLPALDAVPVRPKEPTLIGDDPYHTEVPSFAATSAEGGFVRHRTNVLDSLDLTDIEDGIPLPRPRRLQIDDE</sequence>
<evidence type="ECO:0000256" key="9">
    <source>
        <dbReference type="ARBA" id="ARBA00022679"/>
    </source>
</evidence>
<evidence type="ECO:0000313" key="21">
    <source>
        <dbReference type="Proteomes" id="UP000600139"/>
    </source>
</evidence>
<evidence type="ECO:0000313" key="20">
    <source>
        <dbReference type="EMBL" id="MBK1814602.1"/>
    </source>
</evidence>
<evidence type="ECO:0000256" key="1">
    <source>
        <dbReference type="ARBA" id="ARBA00004236"/>
    </source>
</evidence>
<keyword evidence="13" id="KW-0472">Membrane</keyword>
<dbReference type="GO" id="GO:0071555">
    <property type="term" value="P:cell wall organization"/>
    <property type="evidence" value="ECO:0007669"/>
    <property type="project" value="UniProtKB-KW"/>
</dbReference>
<evidence type="ECO:0000256" key="16">
    <source>
        <dbReference type="ARBA" id="ARBA00034000"/>
    </source>
</evidence>
<evidence type="ECO:0000256" key="14">
    <source>
        <dbReference type="ARBA" id="ARBA00023268"/>
    </source>
</evidence>
<dbReference type="GO" id="GO:0008658">
    <property type="term" value="F:penicillin binding"/>
    <property type="evidence" value="ECO:0007669"/>
    <property type="project" value="InterPro"/>
</dbReference>
<dbReference type="GO" id="GO:0006508">
    <property type="term" value="P:proteolysis"/>
    <property type="evidence" value="ECO:0007669"/>
    <property type="project" value="UniProtKB-KW"/>
</dbReference>
<comment type="similarity">
    <text evidence="3">In the C-terminal section; belongs to the transpeptidase family.</text>
</comment>
<evidence type="ECO:0000256" key="17">
    <source>
        <dbReference type="ARBA" id="ARBA00049902"/>
    </source>
</evidence>
<dbReference type="Pfam" id="PF00905">
    <property type="entry name" value="Transpeptidase"/>
    <property type="match status" value="1"/>
</dbReference>
<evidence type="ECO:0000256" key="12">
    <source>
        <dbReference type="ARBA" id="ARBA00022984"/>
    </source>
</evidence>
<dbReference type="InterPro" id="IPR001264">
    <property type="entry name" value="Glyco_trans_51"/>
</dbReference>
<dbReference type="SUPFAM" id="SSF56601">
    <property type="entry name" value="beta-lactamase/transpeptidase-like"/>
    <property type="match status" value="1"/>
</dbReference>
<comment type="subcellular location">
    <subcellularLocation>
        <location evidence="1">Cell membrane</location>
    </subcellularLocation>
</comment>
<evidence type="ECO:0000256" key="7">
    <source>
        <dbReference type="ARBA" id="ARBA00022670"/>
    </source>
</evidence>
<dbReference type="SUPFAM" id="SSF53955">
    <property type="entry name" value="Lysozyme-like"/>
    <property type="match status" value="1"/>
</dbReference>
<keyword evidence="8" id="KW-0328">Glycosyltransferase</keyword>
<protein>
    <submittedName>
        <fullName evidence="20">Transglycosylase domain-containing protein</fullName>
    </submittedName>
</protein>
<proteinExistence type="inferred from homology"/>
<dbReference type="Proteomes" id="UP000600139">
    <property type="component" value="Unassembled WGS sequence"/>
</dbReference>
<keyword evidence="6" id="KW-0121">Carboxypeptidase</keyword>
<dbReference type="Gene3D" id="3.40.710.10">
    <property type="entry name" value="DD-peptidase/beta-lactamase superfamily"/>
    <property type="match status" value="1"/>
</dbReference>
<evidence type="ECO:0000256" key="13">
    <source>
        <dbReference type="ARBA" id="ARBA00023136"/>
    </source>
</evidence>
<dbReference type="InterPro" id="IPR001460">
    <property type="entry name" value="PCN-bd_Tpept"/>
</dbReference>
<comment type="catalytic activity">
    <reaction evidence="17">
        <text>[GlcNAc-(1-&gt;4)-Mur2Ac(oyl-L-Ala-gamma-D-Glu-L-Lys-D-Ala-D-Ala)](n)-di-trans,octa-cis-undecaprenyl diphosphate + beta-D-GlcNAc-(1-&gt;4)-Mur2Ac(oyl-L-Ala-gamma-D-Glu-L-Lys-D-Ala-D-Ala)-di-trans,octa-cis-undecaprenyl diphosphate = [GlcNAc-(1-&gt;4)-Mur2Ac(oyl-L-Ala-gamma-D-Glu-L-Lys-D-Ala-D-Ala)](n+1)-di-trans,octa-cis-undecaprenyl diphosphate + di-trans,octa-cis-undecaprenyl diphosphate + H(+)</text>
        <dbReference type="Rhea" id="RHEA:23708"/>
        <dbReference type="Rhea" id="RHEA-COMP:9602"/>
        <dbReference type="Rhea" id="RHEA-COMP:9603"/>
        <dbReference type="ChEBI" id="CHEBI:15378"/>
        <dbReference type="ChEBI" id="CHEBI:58405"/>
        <dbReference type="ChEBI" id="CHEBI:60033"/>
        <dbReference type="ChEBI" id="CHEBI:78435"/>
        <dbReference type="EC" id="2.4.99.28"/>
    </reaction>
</comment>
<evidence type="ECO:0000259" key="19">
    <source>
        <dbReference type="Pfam" id="PF00912"/>
    </source>
</evidence>
<evidence type="ECO:0000256" key="6">
    <source>
        <dbReference type="ARBA" id="ARBA00022645"/>
    </source>
</evidence>
<dbReference type="GO" id="GO:0009002">
    <property type="term" value="F:serine-type D-Ala-D-Ala carboxypeptidase activity"/>
    <property type="evidence" value="ECO:0007669"/>
    <property type="project" value="UniProtKB-EC"/>
</dbReference>
<organism evidence="20 21">
    <name type="scientific">Luteolibacter yonseiensis</name>
    <dbReference type="NCBI Taxonomy" id="1144680"/>
    <lineage>
        <taxon>Bacteria</taxon>
        <taxon>Pseudomonadati</taxon>
        <taxon>Verrucomicrobiota</taxon>
        <taxon>Verrucomicrobiia</taxon>
        <taxon>Verrucomicrobiales</taxon>
        <taxon>Verrucomicrobiaceae</taxon>
        <taxon>Luteolibacter</taxon>
    </lineage>
</organism>
<keyword evidence="5" id="KW-1003">Cell membrane</keyword>
<keyword evidence="9" id="KW-0808">Transferase</keyword>
<dbReference type="PANTHER" id="PTHR32282:SF11">
    <property type="entry name" value="PENICILLIN-BINDING PROTEIN 1B"/>
    <property type="match status" value="1"/>
</dbReference>
<evidence type="ECO:0000256" key="4">
    <source>
        <dbReference type="ARBA" id="ARBA00007739"/>
    </source>
</evidence>
<dbReference type="GO" id="GO:0008955">
    <property type="term" value="F:peptidoglycan glycosyltransferase activity"/>
    <property type="evidence" value="ECO:0007669"/>
    <property type="project" value="UniProtKB-EC"/>
</dbReference>
<dbReference type="EMBL" id="JAENIK010000004">
    <property type="protein sequence ID" value="MBK1814602.1"/>
    <property type="molecule type" value="Genomic_DNA"/>
</dbReference>
<keyword evidence="14" id="KW-0511">Multifunctional enzyme</keyword>
<dbReference type="GO" id="GO:0030288">
    <property type="term" value="C:outer membrane-bounded periplasmic space"/>
    <property type="evidence" value="ECO:0007669"/>
    <property type="project" value="TreeGrafter"/>
</dbReference>
<evidence type="ECO:0000256" key="5">
    <source>
        <dbReference type="ARBA" id="ARBA00022475"/>
    </source>
</evidence>
<evidence type="ECO:0000256" key="15">
    <source>
        <dbReference type="ARBA" id="ARBA00023316"/>
    </source>
</evidence>
<name>A0A934R0Q0_9BACT</name>
<dbReference type="GO" id="GO:0009252">
    <property type="term" value="P:peptidoglycan biosynthetic process"/>
    <property type="evidence" value="ECO:0007669"/>
    <property type="project" value="UniProtKB-KW"/>
</dbReference>
<keyword evidence="15" id="KW-0961">Cell wall biogenesis/degradation</keyword>